<dbReference type="SUPFAM" id="SSF81321">
    <property type="entry name" value="Family A G protein-coupled receptor-like"/>
    <property type="match status" value="1"/>
</dbReference>
<dbReference type="InterPro" id="IPR017452">
    <property type="entry name" value="GPCR_Rhodpsn_7TM"/>
</dbReference>
<dbReference type="PROSITE" id="PS50262">
    <property type="entry name" value="G_PROTEIN_RECEP_F1_2"/>
    <property type="match status" value="1"/>
</dbReference>
<dbReference type="Pfam" id="PF10320">
    <property type="entry name" value="7TM_GPCR_Srsx"/>
    <property type="match status" value="1"/>
</dbReference>
<name>A0A912MQR1_HAECO</name>
<organism evidence="7 8">
    <name type="scientific">Haemonchus contortus</name>
    <name type="common">Barber pole worm</name>
    <dbReference type="NCBI Taxonomy" id="6289"/>
    <lineage>
        <taxon>Eukaryota</taxon>
        <taxon>Metazoa</taxon>
        <taxon>Ecdysozoa</taxon>
        <taxon>Nematoda</taxon>
        <taxon>Chromadorea</taxon>
        <taxon>Rhabditida</taxon>
        <taxon>Rhabditina</taxon>
        <taxon>Rhabditomorpha</taxon>
        <taxon>Strongyloidea</taxon>
        <taxon>Trichostrongylidae</taxon>
        <taxon>Haemonchus</taxon>
    </lineage>
</organism>
<proteinExistence type="predicted"/>
<dbReference type="Proteomes" id="UP000025227">
    <property type="component" value="Unplaced"/>
</dbReference>
<evidence type="ECO:0000256" key="3">
    <source>
        <dbReference type="ARBA" id="ARBA00022989"/>
    </source>
</evidence>
<dbReference type="GO" id="GO:0004930">
    <property type="term" value="F:G protein-coupled receptor activity"/>
    <property type="evidence" value="ECO:0007669"/>
    <property type="project" value="InterPro"/>
</dbReference>
<evidence type="ECO:0000256" key="2">
    <source>
        <dbReference type="ARBA" id="ARBA00022692"/>
    </source>
</evidence>
<dbReference type="GO" id="GO:0016020">
    <property type="term" value="C:membrane"/>
    <property type="evidence" value="ECO:0007669"/>
    <property type="project" value="UniProtKB-SubCell"/>
</dbReference>
<feature type="transmembrane region" description="Helical" evidence="5">
    <location>
        <begin position="81"/>
        <end position="107"/>
    </location>
</feature>
<dbReference type="InterPro" id="IPR047130">
    <property type="entry name" value="7TM_GPCR_Srsx_nematod"/>
</dbReference>
<keyword evidence="4 5" id="KW-0472">Membrane</keyword>
<feature type="transmembrane region" description="Helical" evidence="5">
    <location>
        <begin position="156"/>
        <end position="178"/>
    </location>
</feature>
<dbReference type="PANTHER" id="PTHR23360">
    <property type="entry name" value="G-PROTEIN COUPLED RECEPTORS FAMILY 1 PROFILE DOMAIN-CONTAINING PROTEIN-RELATED"/>
    <property type="match status" value="1"/>
</dbReference>
<feature type="transmembrane region" description="Helical" evidence="5">
    <location>
        <begin position="43"/>
        <end position="61"/>
    </location>
</feature>
<evidence type="ECO:0000313" key="8">
    <source>
        <dbReference type="WBParaSite" id="HCON_00120190-00002"/>
    </source>
</evidence>
<keyword evidence="7" id="KW-1185">Reference proteome</keyword>
<dbReference type="InterPro" id="IPR019424">
    <property type="entry name" value="7TM_GPCR_Srsx"/>
</dbReference>
<feature type="domain" description="G-protein coupled receptors family 1 profile" evidence="6">
    <location>
        <begin position="1"/>
        <end position="175"/>
    </location>
</feature>
<dbReference type="AlphaFoldDB" id="A0A912MQR1"/>
<feature type="transmembrane region" description="Helical" evidence="5">
    <location>
        <begin position="119"/>
        <end position="144"/>
    </location>
</feature>
<dbReference type="PANTHER" id="PTHR23360:SF5">
    <property type="entry name" value="G-PROTEIN COUPLED RECEPTORS FAMILY 1 PROFILE DOMAIN-CONTAINING PROTEIN"/>
    <property type="match status" value="1"/>
</dbReference>
<keyword evidence="2 5" id="KW-0812">Transmembrane</keyword>
<dbReference type="WBParaSite" id="HCON_00120190-00002">
    <property type="protein sequence ID" value="HCON_00120190-00002"/>
    <property type="gene ID" value="HCON_00120190"/>
</dbReference>
<reference evidence="8" key="1">
    <citation type="submission" date="2022-10" db="UniProtKB">
        <authorList>
            <consortium name="WormBaseParasite"/>
        </authorList>
    </citation>
    <scope>IDENTIFICATION</scope>
    <source>
        <strain evidence="8">MHco3</strain>
    </source>
</reference>
<dbReference type="SMART" id="SM01381">
    <property type="entry name" value="7TM_GPCR_Srsx"/>
    <property type="match status" value="1"/>
</dbReference>
<keyword evidence="3 5" id="KW-1133">Transmembrane helix</keyword>
<protein>
    <submittedName>
        <fullName evidence="8">G_PROTEIN_RECEP_F1_2 domain-containing protein</fullName>
    </submittedName>
</protein>
<evidence type="ECO:0000256" key="4">
    <source>
        <dbReference type="ARBA" id="ARBA00023136"/>
    </source>
</evidence>
<evidence type="ECO:0000259" key="6">
    <source>
        <dbReference type="PROSITE" id="PS50262"/>
    </source>
</evidence>
<evidence type="ECO:0000313" key="7">
    <source>
        <dbReference type="Proteomes" id="UP000025227"/>
    </source>
</evidence>
<comment type="subcellular location">
    <subcellularLocation>
        <location evidence="1">Membrane</location>
    </subcellularLocation>
</comment>
<evidence type="ECO:0000256" key="1">
    <source>
        <dbReference type="ARBA" id="ARBA00004370"/>
    </source>
</evidence>
<dbReference type="Gene3D" id="1.20.1070.10">
    <property type="entry name" value="Rhodopsin 7-helix transmembrane proteins"/>
    <property type="match status" value="1"/>
</dbReference>
<evidence type="ECO:0000256" key="5">
    <source>
        <dbReference type="SAM" id="Phobius"/>
    </source>
</evidence>
<sequence>MPNFASCFSLVLLLNIAMDRLFSLMSFYDKLIAYYRNHYMMAHIIPGIAFGVVVDALIFIYRTSDEYILCSAAIVLQGPSYYLVIMSIVVVCILIILCYSLLLFFLYKRQTSSVNMKNIYRSLIIITLAVIFGYFGAAIVVVISDALRINIERFHLNLLAGVLASFSTSITFFVYYIISSEYREAFDKYLGIGQLKKVVSRNRTDVTITTVMASINGSSRREGG</sequence>
<accession>A0A912MQR1</accession>
<dbReference type="InterPro" id="IPR000276">
    <property type="entry name" value="GPCR_Rhodpsn"/>
</dbReference>